<feature type="region of interest" description="Disordered" evidence="1">
    <location>
        <begin position="97"/>
        <end position="143"/>
    </location>
</feature>
<feature type="compositionally biased region" description="Basic and acidic residues" evidence="1">
    <location>
        <begin position="440"/>
        <end position="454"/>
    </location>
</feature>
<dbReference type="Proteomes" id="UP001159363">
    <property type="component" value="Chromosome 2"/>
</dbReference>
<evidence type="ECO:0000313" key="3">
    <source>
        <dbReference type="Proteomes" id="UP001159363"/>
    </source>
</evidence>
<organism evidence="2 3">
    <name type="scientific">Dryococelus australis</name>
    <dbReference type="NCBI Taxonomy" id="614101"/>
    <lineage>
        <taxon>Eukaryota</taxon>
        <taxon>Metazoa</taxon>
        <taxon>Ecdysozoa</taxon>
        <taxon>Arthropoda</taxon>
        <taxon>Hexapoda</taxon>
        <taxon>Insecta</taxon>
        <taxon>Pterygota</taxon>
        <taxon>Neoptera</taxon>
        <taxon>Polyneoptera</taxon>
        <taxon>Phasmatodea</taxon>
        <taxon>Verophasmatodea</taxon>
        <taxon>Anareolatae</taxon>
        <taxon>Phasmatidae</taxon>
        <taxon>Eurycanthinae</taxon>
        <taxon>Dryococelus</taxon>
    </lineage>
</organism>
<accession>A0ABQ9IB62</accession>
<gene>
    <name evidence="2" type="ORF">PR048_006083</name>
</gene>
<proteinExistence type="predicted"/>
<sequence length="569" mass="62481">MFQVTSSYSVPTATSTPNCHQARERDAQQTLPGIAVTPSTREYVRVYGGWEERVQECCRNMSDDSVYARPQNSPGQGVINSNFQRQDWFRQRSHLKRLNSGGTSSGSSSKSSYHASGSSSGSASSGVGGLHHHSYRNTGPNGLIRRSASEESLLNGVSELNSYDDEDGVGVKKPALHRKGKAPLPPHPANASSLLEVRDNYTCYKPATPITRSKSAHHLHMELDGPSPYAKKDTVNFTRQDADVLVDTSGHVIRPHRSGHRKAARSSTEDWSRSRSTPHIATVALEEVDRSYDSSTLSDDDSTPHVSRSNSRGKDCAAANSAWESAYGTAPTELLVHAAPVNIHEESCSDSDPSPHVSGIPMTPAHHRKLGTIAPPIFAQESSAPPLPPKRSSAEVKLRHLPPVHVDAPSRTQSTRPQSSYISGEEPMVWENSDAQVPRKPPERRGRLRQRDLNSRASQRSKSLPPPPGEDVSVEDDEKPYEERNHPPNLQGEISWSVSHLRSLFTTSGGQPPPYRPPPSVIPSYRAPITSYHLGNSSQSERYVVSRHLLLDPGPRLRMDSTEEEESYV</sequence>
<dbReference type="EMBL" id="JARBHB010000002">
    <property type="protein sequence ID" value="KAJ8893485.1"/>
    <property type="molecule type" value="Genomic_DNA"/>
</dbReference>
<feature type="region of interest" description="Disordered" evidence="1">
    <location>
        <begin position="1"/>
        <end position="34"/>
    </location>
</feature>
<feature type="region of interest" description="Disordered" evidence="1">
    <location>
        <begin position="254"/>
        <end position="315"/>
    </location>
</feature>
<feature type="compositionally biased region" description="Low complexity" evidence="1">
    <location>
        <begin position="100"/>
        <end position="125"/>
    </location>
</feature>
<evidence type="ECO:0008006" key="4">
    <source>
        <dbReference type="Google" id="ProtNLM"/>
    </source>
</evidence>
<comment type="caution">
    <text evidence="2">The sequence shown here is derived from an EMBL/GenBank/DDBJ whole genome shotgun (WGS) entry which is preliminary data.</text>
</comment>
<evidence type="ECO:0000313" key="2">
    <source>
        <dbReference type="EMBL" id="KAJ8893485.1"/>
    </source>
</evidence>
<feature type="region of interest" description="Disordered" evidence="1">
    <location>
        <begin position="400"/>
        <end position="494"/>
    </location>
</feature>
<protein>
    <recommendedName>
        <fullName evidence="4">ERBB receptor feedback inhibitor 1</fullName>
    </recommendedName>
</protein>
<feature type="compositionally biased region" description="Polar residues" evidence="1">
    <location>
        <begin position="410"/>
        <end position="422"/>
    </location>
</feature>
<reference evidence="2 3" key="1">
    <citation type="submission" date="2023-02" db="EMBL/GenBank/DDBJ databases">
        <title>LHISI_Scaffold_Assembly.</title>
        <authorList>
            <person name="Stuart O.P."/>
            <person name="Cleave R."/>
            <person name="Magrath M.J.L."/>
            <person name="Mikheyev A.S."/>
        </authorList>
    </citation>
    <scope>NUCLEOTIDE SEQUENCE [LARGE SCALE GENOMIC DNA]</scope>
    <source>
        <strain evidence="2">Daus_M_001</strain>
        <tissue evidence="2">Leg muscle</tissue>
    </source>
</reference>
<feature type="region of interest" description="Disordered" evidence="1">
    <location>
        <begin position="345"/>
        <end position="367"/>
    </location>
</feature>
<name>A0ABQ9IB62_9NEOP</name>
<keyword evidence="3" id="KW-1185">Reference proteome</keyword>
<feature type="compositionally biased region" description="Basic residues" evidence="1">
    <location>
        <begin position="254"/>
        <end position="264"/>
    </location>
</feature>
<feature type="compositionally biased region" description="Polar residues" evidence="1">
    <location>
        <begin position="1"/>
        <end position="19"/>
    </location>
</feature>
<evidence type="ECO:0000256" key="1">
    <source>
        <dbReference type="SAM" id="MobiDB-lite"/>
    </source>
</evidence>